<feature type="domain" description="Lgt1 glycosyltransferase" evidence="1">
    <location>
        <begin position="2"/>
        <end position="346"/>
    </location>
</feature>
<name>A0A0W0S8I0_9GAMM</name>
<evidence type="ECO:0000313" key="3">
    <source>
        <dbReference type="Proteomes" id="UP000054921"/>
    </source>
</evidence>
<dbReference type="OrthoDB" id="5649302at2"/>
<dbReference type="STRING" id="28084.Lche_1670"/>
<dbReference type="Gene3D" id="3.90.550.20">
    <property type="match status" value="1"/>
</dbReference>
<dbReference type="GO" id="GO:0016740">
    <property type="term" value="F:transferase activity"/>
    <property type="evidence" value="ECO:0007669"/>
    <property type="project" value="UniProtKB-KW"/>
</dbReference>
<dbReference type="PATRIC" id="fig|28084.5.peg.1813"/>
<reference evidence="2 3" key="1">
    <citation type="submission" date="2015-11" db="EMBL/GenBank/DDBJ databases">
        <title>Genomic analysis of 38 Legionella species identifies large and diverse effector repertoires.</title>
        <authorList>
            <person name="Burstein D."/>
            <person name="Amaro F."/>
            <person name="Zusman T."/>
            <person name="Lifshitz Z."/>
            <person name="Cohen O."/>
            <person name="Gilbert J.A."/>
            <person name="Pupko T."/>
            <person name="Shuman H.A."/>
            <person name="Segal G."/>
        </authorList>
    </citation>
    <scope>NUCLEOTIDE SEQUENCE [LARGE SCALE GENOMIC DNA]</scope>
    <source>
        <strain evidence="2 3">ORW</strain>
    </source>
</reference>
<dbReference type="AlphaFoldDB" id="A0A0W0S8I0"/>
<organism evidence="2 3">
    <name type="scientific">Legionella cherrii</name>
    <dbReference type="NCBI Taxonomy" id="28084"/>
    <lineage>
        <taxon>Bacteria</taxon>
        <taxon>Pseudomonadati</taxon>
        <taxon>Pseudomonadota</taxon>
        <taxon>Gammaproteobacteria</taxon>
        <taxon>Legionellales</taxon>
        <taxon>Legionellaceae</taxon>
        <taxon>Legionella</taxon>
    </lineage>
</organism>
<comment type="caution">
    <text evidence="2">The sequence shown here is derived from an EMBL/GenBank/DDBJ whole genome shotgun (WGS) entry which is preliminary data.</text>
</comment>
<sequence length="564" mass="65914">MYQYNPKLHVKIWLSNNPNAFMNLENQIRLIEMREKNSNDTIHLVYESSLLTQTSVNALHEFCREHRINLIDANTIRPSLQTDNEKKLYQFYKDEICNLKMGGNLAVASDILRWLSPIFKNGTYTDFDFPIDTTNLPQLIPTEMPILLNIGSLRMGRKEFILANNDFVAIVDAIAAQNDIERVQRGLIARLSHYDTDFIERTEAELNEDSFINRYLLKFMKNRSESLYIAKSKEISPPDTSTSSLRIRKYINEVMADKNKFLDFNKIYPQETHEEVIKRLRKDLQIQLNLIKYLFFSKEYSLIKRILEKNDDKFLTYLMKKERDLYLKSIVVCTTGPIQISNALFHGYVVDANKFSKEIQPHSFNHYGLQKAFCSQNSIPLHENVLGMLKFLGVDEGELNDSSWLDSGKKLQSSRSKLLAARQKELALSLPTSFLKIKREVEENIQKIPQIPYRSFIRDKNHSKREDLELILNCFNQENEFSIIQFNNILVNIKNHKQDDCTQRLIKELKTLCHDALIFNLTKDKKIKLAHPSSQLPQSCPTPPIRKKIRGLSQYMHNLISWQK</sequence>
<dbReference type="Pfam" id="PF16849">
    <property type="entry name" value="Glyco_transf_88"/>
    <property type="match status" value="1"/>
</dbReference>
<dbReference type="EMBL" id="LNXW01000013">
    <property type="protein sequence ID" value="KTC79650.1"/>
    <property type="molecule type" value="Genomic_DNA"/>
</dbReference>
<dbReference type="RefSeq" id="WP_058387730.1">
    <property type="nucleotide sequence ID" value="NZ_LNXW01000013.1"/>
</dbReference>
<accession>A0A0W0S8I0</accession>
<dbReference type="Proteomes" id="UP000054921">
    <property type="component" value="Unassembled WGS sequence"/>
</dbReference>
<evidence type="ECO:0000313" key="2">
    <source>
        <dbReference type="EMBL" id="KTC79650.1"/>
    </source>
</evidence>
<proteinExistence type="predicted"/>
<gene>
    <name evidence="2" type="ORF">Lche_1670</name>
</gene>
<keyword evidence="2" id="KW-0808">Transferase</keyword>
<evidence type="ECO:0000259" key="1">
    <source>
        <dbReference type="Pfam" id="PF16849"/>
    </source>
</evidence>
<protein>
    <submittedName>
        <fullName evidence="2">Putative glucosyltransferase Lgt1</fullName>
    </submittedName>
</protein>
<dbReference type="InterPro" id="IPR031757">
    <property type="entry name" value="Lgt1_Glycosyltransf"/>
</dbReference>